<dbReference type="Pfam" id="PF12146">
    <property type="entry name" value="Hydrolase_4"/>
    <property type="match status" value="1"/>
</dbReference>
<dbReference type="Proteomes" id="UP000054498">
    <property type="component" value="Unassembled WGS sequence"/>
</dbReference>
<sequence>MGQLRQTLHEVNGLTAERRKQLMDERQQAGEYLGPSGSPFAFTNAQGHEIAAYLWPVARPKGVIILVHGQGSYLVYEYGRSAGVGRPKLYDGSWIHSMNDAGYSVAGIDNQGAGRSGGLFGYIDSFSHLVDDIIHLCKILQASGAPDGFGASLPLFGVGVSMGGGIVLQAAMRKKALFQGLVLLAPMLSLERAKRAPGNRILLWVLAMLADSSARGVAPCVQFVVLPISKALSAVVPTWPLIKTARNPKFPELAQDWDLDPAVYHYPVRIRVGTQLLAACDWLAPRMEDVETPLLVFHSEHDPLTDPDGSKALVSRARSTDKTLRVVNEFWHRLTQESGNEVLLAEALEWMDLRAGEAAGTTTCCIRAGHVVS</sequence>
<dbReference type="PANTHER" id="PTHR11614">
    <property type="entry name" value="PHOSPHOLIPASE-RELATED"/>
    <property type="match status" value="1"/>
</dbReference>
<dbReference type="InterPro" id="IPR051044">
    <property type="entry name" value="MAG_DAG_Lipase"/>
</dbReference>
<dbReference type="STRING" id="145388.A0A0D2K8V8"/>
<name>A0A0D2K8V8_9CHLO</name>
<dbReference type="InterPro" id="IPR029058">
    <property type="entry name" value="AB_hydrolase_fold"/>
</dbReference>
<dbReference type="KEGG" id="mng:MNEG_1342"/>
<dbReference type="EMBL" id="KK100351">
    <property type="protein sequence ID" value="KIZ06608.1"/>
    <property type="molecule type" value="Genomic_DNA"/>
</dbReference>
<feature type="domain" description="Serine aminopeptidase S33" evidence="1">
    <location>
        <begin position="91"/>
        <end position="338"/>
    </location>
</feature>
<proteinExistence type="predicted"/>
<dbReference type="Gene3D" id="3.40.50.1820">
    <property type="entry name" value="alpha/beta hydrolase"/>
    <property type="match status" value="1"/>
</dbReference>
<organism evidence="2 3">
    <name type="scientific">Monoraphidium neglectum</name>
    <dbReference type="NCBI Taxonomy" id="145388"/>
    <lineage>
        <taxon>Eukaryota</taxon>
        <taxon>Viridiplantae</taxon>
        <taxon>Chlorophyta</taxon>
        <taxon>core chlorophytes</taxon>
        <taxon>Chlorophyceae</taxon>
        <taxon>CS clade</taxon>
        <taxon>Sphaeropleales</taxon>
        <taxon>Selenastraceae</taxon>
        <taxon>Monoraphidium</taxon>
    </lineage>
</organism>
<dbReference type="InterPro" id="IPR022742">
    <property type="entry name" value="Hydrolase_4"/>
</dbReference>
<dbReference type="GeneID" id="25730880"/>
<accession>A0A0D2K8V8</accession>
<dbReference type="SUPFAM" id="SSF53474">
    <property type="entry name" value="alpha/beta-Hydrolases"/>
    <property type="match status" value="1"/>
</dbReference>
<gene>
    <name evidence="2" type="ORF">MNEG_1342</name>
</gene>
<dbReference type="RefSeq" id="XP_013905627.1">
    <property type="nucleotide sequence ID" value="XM_014050173.1"/>
</dbReference>
<evidence type="ECO:0000313" key="3">
    <source>
        <dbReference type="Proteomes" id="UP000054498"/>
    </source>
</evidence>
<keyword evidence="3" id="KW-1185">Reference proteome</keyword>
<protein>
    <recommendedName>
        <fullName evidence="1">Serine aminopeptidase S33 domain-containing protein</fullName>
    </recommendedName>
</protein>
<dbReference type="AlphaFoldDB" id="A0A0D2K8V8"/>
<dbReference type="OrthoDB" id="2498029at2759"/>
<evidence type="ECO:0000259" key="1">
    <source>
        <dbReference type="Pfam" id="PF12146"/>
    </source>
</evidence>
<evidence type="ECO:0000313" key="2">
    <source>
        <dbReference type="EMBL" id="KIZ06608.1"/>
    </source>
</evidence>
<reference evidence="2 3" key="1">
    <citation type="journal article" date="2013" name="BMC Genomics">
        <title>Reconstruction of the lipid metabolism for the microalga Monoraphidium neglectum from its genome sequence reveals characteristics suitable for biofuel production.</title>
        <authorList>
            <person name="Bogen C."/>
            <person name="Al-Dilaimi A."/>
            <person name="Albersmeier A."/>
            <person name="Wichmann J."/>
            <person name="Grundmann M."/>
            <person name="Rupp O."/>
            <person name="Lauersen K.J."/>
            <person name="Blifernez-Klassen O."/>
            <person name="Kalinowski J."/>
            <person name="Goesmann A."/>
            <person name="Mussgnug J.H."/>
            <person name="Kruse O."/>
        </authorList>
    </citation>
    <scope>NUCLEOTIDE SEQUENCE [LARGE SCALE GENOMIC DNA]</scope>
    <source>
        <strain evidence="2 3">SAG 48.87</strain>
    </source>
</reference>